<name>A0ABW2N6G3_9ACTN</name>
<accession>A0ABW2N6G3</accession>
<evidence type="ECO:0000313" key="5">
    <source>
        <dbReference type="Proteomes" id="UP001596524"/>
    </source>
</evidence>
<dbReference type="Gene3D" id="3.40.50.720">
    <property type="entry name" value="NAD(P)-binding Rossmann-like Domain"/>
    <property type="match status" value="1"/>
</dbReference>
<dbReference type="Gene3D" id="3.30.360.10">
    <property type="entry name" value="Dihydrodipicolinate Reductase, domain 2"/>
    <property type="match status" value="1"/>
</dbReference>
<feature type="region of interest" description="Disordered" evidence="2">
    <location>
        <begin position="1"/>
        <end position="20"/>
    </location>
</feature>
<reference evidence="5" key="1">
    <citation type="journal article" date="2019" name="Int. J. Syst. Evol. Microbiol.">
        <title>The Global Catalogue of Microorganisms (GCM) 10K type strain sequencing project: providing services to taxonomists for standard genome sequencing and annotation.</title>
        <authorList>
            <consortium name="The Broad Institute Genomics Platform"/>
            <consortium name="The Broad Institute Genome Sequencing Center for Infectious Disease"/>
            <person name="Wu L."/>
            <person name="Ma J."/>
        </authorList>
    </citation>
    <scope>NUCLEOTIDE SEQUENCE [LARGE SCALE GENOMIC DNA]</scope>
    <source>
        <strain evidence="5">FCH27</strain>
    </source>
</reference>
<dbReference type="Proteomes" id="UP001596524">
    <property type="component" value="Unassembled WGS sequence"/>
</dbReference>
<protein>
    <submittedName>
        <fullName evidence="4">Inositol-3-phosphate synthase</fullName>
    </submittedName>
</protein>
<feature type="domain" description="Myo-inositol-1-phosphate synthase GAPDH-like" evidence="3">
    <location>
        <begin position="227"/>
        <end position="331"/>
    </location>
</feature>
<evidence type="ECO:0000259" key="3">
    <source>
        <dbReference type="Pfam" id="PF01658"/>
    </source>
</evidence>
<dbReference type="Pfam" id="PF01658">
    <property type="entry name" value="Inos-1-P_synth"/>
    <property type="match status" value="1"/>
</dbReference>
<evidence type="ECO:0000256" key="2">
    <source>
        <dbReference type="SAM" id="MobiDB-lite"/>
    </source>
</evidence>
<comment type="caution">
    <text evidence="4">The sequence shown here is derived from an EMBL/GenBank/DDBJ whole genome shotgun (WGS) entry which is preliminary data.</text>
</comment>
<dbReference type="EMBL" id="JBHTCH010000017">
    <property type="protein sequence ID" value="MFC7361487.1"/>
    <property type="molecule type" value="Genomic_DNA"/>
</dbReference>
<proteinExistence type="inferred from homology"/>
<evidence type="ECO:0000313" key="4">
    <source>
        <dbReference type="EMBL" id="MFC7361487.1"/>
    </source>
</evidence>
<gene>
    <name evidence="4" type="ORF">ACFQO6_14530</name>
</gene>
<dbReference type="PIRSF" id="PIRSF015578">
    <property type="entry name" value="Myoinos-ppht_syn"/>
    <property type="match status" value="1"/>
</dbReference>
<comment type="similarity">
    <text evidence="1">Belongs to the myo-inositol 1-phosphate synthase family.</text>
</comment>
<dbReference type="RefSeq" id="WP_255891080.1">
    <property type="nucleotide sequence ID" value="NZ_JAFMZM010000004.1"/>
</dbReference>
<sequence length="391" mass="41036">MTSNETSEQASDETRKPADAAERTGVWFVGARGSVATTAVVGALGVSHGLAPTTGLVTEHPELLPDGLPDLSSLVFGGHDVSSQSLLKKAEALAAGGVVPAAVVSAVSAEVETVDAEVRPGHVSGEESTAEAVERLASDIASFRDRHGLARVVVVDVASTQPPVDDPEQMVGLEDPLPVGAVYALAAFRAGAPFVSFTPSPCLRLPVVVEAAERSGLPYAGCDGKTGETLMKSALAPMFVMRALELRSWTSVNLLGGGDGETLADPEAARSKTLAKREGLDAIAGRPVPGPMHIDQVEDLGEWKTAWDHVRFDGFLGTRMTLQFTWQGCDSALAAPLVLDLVRLVSAAHAAGRSGPLPELAFFFKDPIGATEHRLSEQWRDLVAWREGLIA</sequence>
<dbReference type="InterPro" id="IPR013021">
    <property type="entry name" value="Myo-inos-1-P_Synthase_GAPDH"/>
</dbReference>
<keyword evidence="5" id="KW-1185">Reference proteome</keyword>
<organism evidence="4 5">
    <name type="scientific">Nocardioides astragali</name>
    <dbReference type="NCBI Taxonomy" id="1776736"/>
    <lineage>
        <taxon>Bacteria</taxon>
        <taxon>Bacillati</taxon>
        <taxon>Actinomycetota</taxon>
        <taxon>Actinomycetes</taxon>
        <taxon>Propionibacteriales</taxon>
        <taxon>Nocardioidaceae</taxon>
        <taxon>Nocardioides</taxon>
    </lineage>
</organism>
<dbReference type="Pfam" id="PF07994">
    <property type="entry name" value="NAD_binding_5"/>
    <property type="match status" value="1"/>
</dbReference>
<dbReference type="SUPFAM" id="SSF55347">
    <property type="entry name" value="Glyceraldehyde-3-phosphate dehydrogenase-like, C-terminal domain"/>
    <property type="match status" value="1"/>
</dbReference>
<dbReference type="InterPro" id="IPR036291">
    <property type="entry name" value="NAD(P)-bd_dom_sf"/>
</dbReference>
<evidence type="ECO:0000256" key="1">
    <source>
        <dbReference type="ARBA" id="ARBA00010813"/>
    </source>
</evidence>
<dbReference type="PANTHER" id="PTHR11510">
    <property type="entry name" value="MYO-INOSITOL-1 PHOSPHATE SYNTHASE"/>
    <property type="match status" value="1"/>
</dbReference>
<dbReference type="SUPFAM" id="SSF51735">
    <property type="entry name" value="NAD(P)-binding Rossmann-fold domains"/>
    <property type="match status" value="1"/>
</dbReference>
<dbReference type="InterPro" id="IPR002587">
    <property type="entry name" value="Myo-inos-1-P_Synthase"/>
</dbReference>